<organism evidence="6 7">
    <name type="scientific">Orenia metallireducens</name>
    <dbReference type="NCBI Taxonomy" id="1413210"/>
    <lineage>
        <taxon>Bacteria</taxon>
        <taxon>Bacillati</taxon>
        <taxon>Bacillota</taxon>
        <taxon>Clostridia</taxon>
        <taxon>Halanaerobiales</taxon>
        <taxon>Halobacteroidaceae</taxon>
        <taxon>Orenia</taxon>
    </lineage>
</organism>
<dbReference type="Pfam" id="PF04397">
    <property type="entry name" value="LytTR"/>
    <property type="match status" value="1"/>
</dbReference>
<gene>
    <name evidence="6" type="ORF">SAMN06265827_13013</name>
</gene>
<comment type="function">
    <text evidence="2">May play the central regulatory role in sporulation. It may be an element of the effector pathway responsible for the activation of sporulation genes in response to nutritional stress. Spo0A may act in concert with spo0H (a sigma factor) to control the expression of some genes that are critical to the sporulation process.</text>
</comment>
<evidence type="ECO:0000313" key="7">
    <source>
        <dbReference type="Proteomes" id="UP000219573"/>
    </source>
</evidence>
<dbReference type="EMBL" id="OBDZ01000030">
    <property type="protein sequence ID" value="SNY42426.1"/>
    <property type="molecule type" value="Genomic_DNA"/>
</dbReference>
<evidence type="ECO:0000256" key="3">
    <source>
        <dbReference type="PROSITE-ProRule" id="PRU00169"/>
    </source>
</evidence>
<evidence type="ECO:0000256" key="1">
    <source>
        <dbReference type="ARBA" id="ARBA00018672"/>
    </source>
</evidence>
<dbReference type="GO" id="GO:0003677">
    <property type="term" value="F:DNA binding"/>
    <property type="evidence" value="ECO:0007669"/>
    <property type="project" value="InterPro"/>
</dbReference>
<protein>
    <recommendedName>
        <fullName evidence="1">Stage 0 sporulation protein A homolog</fullName>
    </recommendedName>
</protein>
<evidence type="ECO:0000256" key="2">
    <source>
        <dbReference type="ARBA" id="ARBA00024867"/>
    </source>
</evidence>
<dbReference type="InterPro" id="IPR001789">
    <property type="entry name" value="Sig_transdc_resp-reg_receiver"/>
</dbReference>
<dbReference type="InterPro" id="IPR011006">
    <property type="entry name" value="CheY-like_superfamily"/>
</dbReference>
<dbReference type="PANTHER" id="PTHR37299:SF1">
    <property type="entry name" value="STAGE 0 SPORULATION PROTEIN A HOMOLOG"/>
    <property type="match status" value="1"/>
</dbReference>
<proteinExistence type="predicted"/>
<dbReference type="Gene3D" id="3.40.50.2300">
    <property type="match status" value="1"/>
</dbReference>
<sequence length="243" mass="28873">MADILICDYDEQNLDLVKNELVKNSFAKTIYTSQSLKKAIQIVKKNDIDISIFIISTSDIDKYIETMNIIKHNDQNIKFIVISKPDLLSQEILDINPYDYMIKPINFKRLNNNIKDLSKRTKSNYELNIKGQLIINYNKQLYFINLEDIIFIEKHNKLAIIHTENKKFKIYESLKNIERVLDNSFFRTHRSYIVNLKKISHITCYNSNSYLIFFNTYNKEAFISLSKYKLLKKFLTSHKLTFI</sequence>
<dbReference type="PROSITE" id="PS50930">
    <property type="entry name" value="HTH_LYTTR"/>
    <property type="match status" value="1"/>
</dbReference>
<dbReference type="GO" id="GO:0000156">
    <property type="term" value="F:phosphorelay response regulator activity"/>
    <property type="evidence" value="ECO:0007669"/>
    <property type="project" value="InterPro"/>
</dbReference>
<dbReference type="PROSITE" id="PS50110">
    <property type="entry name" value="RESPONSE_REGULATORY"/>
    <property type="match status" value="1"/>
</dbReference>
<reference evidence="7" key="1">
    <citation type="submission" date="2017-09" db="EMBL/GenBank/DDBJ databases">
        <authorList>
            <person name="Varghese N."/>
            <person name="Submissions S."/>
        </authorList>
    </citation>
    <scope>NUCLEOTIDE SEQUENCE [LARGE SCALE GENOMIC DNA]</scope>
    <source>
        <strain evidence="7">MSL47</strain>
    </source>
</reference>
<feature type="domain" description="HTH LytTR-type" evidence="5">
    <location>
        <begin position="133"/>
        <end position="237"/>
    </location>
</feature>
<accession>A0A285I5S2</accession>
<dbReference type="Proteomes" id="UP000219573">
    <property type="component" value="Unassembled WGS sequence"/>
</dbReference>
<dbReference type="OrthoDB" id="9809318at2"/>
<dbReference type="InterPro" id="IPR046947">
    <property type="entry name" value="LytR-like"/>
</dbReference>
<evidence type="ECO:0000259" key="5">
    <source>
        <dbReference type="PROSITE" id="PS50930"/>
    </source>
</evidence>
<evidence type="ECO:0000313" key="6">
    <source>
        <dbReference type="EMBL" id="SNY42426.1"/>
    </source>
</evidence>
<dbReference type="InterPro" id="IPR007492">
    <property type="entry name" value="LytTR_DNA-bd_dom"/>
</dbReference>
<comment type="caution">
    <text evidence="3">Lacks conserved residue(s) required for the propagation of feature annotation.</text>
</comment>
<dbReference type="SMART" id="SM00850">
    <property type="entry name" value="LytTR"/>
    <property type="match status" value="1"/>
</dbReference>
<feature type="domain" description="Response regulatory" evidence="4">
    <location>
        <begin position="3"/>
        <end position="118"/>
    </location>
</feature>
<keyword evidence="7" id="KW-1185">Reference proteome</keyword>
<dbReference type="PANTHER" id="PTHR37299">
    <property type="entry name" value="TRANSCRIPTIONAL REGULATOR-RELATED"/>
    <property type="match status" value="1"/>
</dbReference>
<dbReference type="AlphaFoldDB" id="A0A285I5S2"/>
<dbReference type="Gene3D" id="2.40.50.1020">
    <property type="entry name" value="LytTr DNA-binding domain"/>
    <property type="match status" value="1"/>
</dbReference>
<name>A0A285I5S2_9FIRM</name>
<evidence type="ECO:0000259" key="4">
    <source>
        <dbReference type="PROSITE" id="PS50110"/>
    </source>
</evidence>
<dbReference type="RefSeq" id="WP_097019109.1">
    <property type="nucleotide sequence ID" value="NZ_OBDZ01000030.1"/>
</dbReference>
<dbReference type="SUPFAM" id="SSF52172">
    <property type="entry name" value="CheY-like"/>
    <property type="match status" value="1"/>
</dbReference>